<organism evidence="4">
    <name type="scientific">Candidatus Electrothrix aestuarii</name>
    <dbReference type="NCBI Taxonomy" id="3062594"/>
    <lineage>
        <taxon>Bacteria</taxon>
        <taxon>Pseudomonadati</taxon>
        <taxon>Thermodesulfobacteriota</taxon>
        <taxon>Desulfobulbia</taxon>
        <taxon>Desulfobulbales</taxon>
        <taxon>Desulfobulbaceae</taxon>
        <taxon>Candidatus Electrothrix</taxon>
    </lineage>
</organism>
<accession>A0AAU8M0T6</accession>
<dbReference type="AlphaFoldDB" id="A0AAU8M0T6"/>
<dbReference type="Pfam" id="PF02397">
    <property type="entry name" value="Bac_transf"/>
    <property type="match status" value="1"/>
</dbReference>
<keyword evidence="2" id="KW-0472">Membrane</keyword>
<evidence type="ECO:0000313" key="4">
    <source>
        <dbReference type="EMBL" id="XCN75102.1"/>
    </source>
</evidence>
<sequence>MTYRPTSGYSLGTILLHWIDSVLLILFFLVCTGKNGLAFPDITLVSLWEGGIMTLLVFCWKSIFSFFMHTKSSPILNKEVWYEKAWKDIIIRSCIAITLGWGLILLSLILIKKSILIFDLPSKERHFLYFSTIQSAFACLGALLLLFLLYRISFALLLRKKNIHQPVTNALIVGLNVRSLALAENLRNHASGYKLLGFTDALPEDLPEEYAKALDVVCSLQGVEEYIKTHRVDEIFLTLPVRSFYDELKSIIQYSLATGLTVRVLNDFFTFEAGAFNYIDGDLSNFTVDSPTSTPGREEEIQISIKFLADKIISLCALFFVTPLLLTVWVLNSFYWPFSLKEYIGLNKKTFRMVQFKDIQAIVFLKKRGLLNIPQLFNILQGDMSIIGPKPISVQDAHNPDTHQALDPRLFEVKPGLISPYSINKEGSVLPEKNIQMELNYIVHQGAITDYKILKKFIKTNLTRLTCNEPN</sequence>
<evidence type="ECO:0000256" key="1">
    <source>
        <dbReference type="ARBA" id="ARBA00006464"/>
    </source>
</evidence>
<feature type="domain" description="Bacterial sugar transferase" evidence="3">
    <location>
        <begin position="364"/>
        <end position="460"/>
    </location>
</feature>
<keyword evidence="2" id="KW-0812">Transmembrane</keyword>
<evidence type="ECO:0000259" key="3">
    <source>
        <dbReference type="Pfam" id="PF02397"/>
    </source>
</evidence>
<proteinExistence type="inferred from homology"/>
<feature type="transmembrane region" description="Helical" evidence="2">
    <location>
        <begin position="127"/>
        <end position="150"/>
    </location>
</feature>
<name>A0AAU8M0T6_9BACT</name>
<feature type="transmembrane region" description="Helical" evidence="2">
    <location>
        <begin position="50"/>
        <end position="68"/>
    </location>
</feature>
<evidence type="ECO:0000256" key="2">
    <source>
        <dbReference type="SAM" id="Phobius"/>
    </source>
</evidence>
<dbReference type="EMBL" id="CP159373">
    <property type="protein sequence ID" value="XCN75102.1"/>
    <property type="molecule type" value="Genomic_DNA"/>
</dbReference>
<dbReference type="InterPro" id="IPR003362">
    <property type="entry name" value="Bact_transf"/>
</dbReference>
<feature type="transmembrane region" description="Helical" evidence="2">
    <location>
        <begin position="12"/>
        <end position="30"/>
    </location>
</feature>
<dbReference type="KEGG" id="eaj:Q3M24_10330"/>
<dbReference type="GO" id="GO:0016780">
    <property type="term" value="F:phosphotransferase activity, for other substituted phosphate groups"/>
    <property type="evidence" value="ECO:0007669"/>
    <property type="project" value="TreeGrafter"/>
</dbReference>
<dbReference type="PANTHER" id="PTHR30576">
    <property type="entry name" value="COLANIC BIOSYNTHESIS UDP-GLUCOSE LIPID CARRIER TRANSFERASE"/>
    <property type="match status" value="1"/>
</dbReference>
<feature type="transmembrane region" description="Helical" evidence="2">
    <location>
        <begin position="89"/>
        <end position="111"/>
    </location>
</feature>
<comment type="similarity">
    <text evidence="1">Belongs to the bacterial sugar transferase family.</text>
</comment>
<protein>
    <submittedName>
        <fullName evidence="4">Sugar transferase</fullName>
    </submittedName>
</protein>
<keyword evidence="4" id="KW-0808">Transferase</keyword>
<dbReference type="PANTHER" id="PTHR30576:SF10">
    <property type="entry name" value="SLL5057 PROTEIN"/>
    <property type="match status" value="1"/>
</dbReference>
<reference evidence="4" key="2">
    <citation type="submission" date="2024-06" db="EMBL/GenBank/DDBJ databases">
        <authorList>
            <person name="Plum-Jensen L.E."/>
            <person name="Schramm A."/>
            <person name="Marshall I.P.G."/>
        </authorList>
    </citation>
    <scope>NUCLEOTIDE SEQUENCE</scope>
    <source>
        <strain evidence="4">Rat1</strain>
    </source>
</reference>
<dbReference type="Pfam" id="PF13727">
    <property type="entry name" value="CoA_binding_3"/>
    <property type="match status" value="1"/>
</dbReference>
<keyword evidence="2" id="KW-1133">Transmembrane helix</keyword>
<gene>
    <name evidence="4" type="ORF">Q3M24_10330</name>
</gene>
<reference evidence="4" key="1">
    <citation type="journal article" date="2024" name="Syst. Appl. Microbiol.">
        <title>First single-strain enrichments of Electrothrix cable bacteria, description of E. aestuarii sp. nov. and E. rattekaaiensis sp. nov., and proposal of a cable bacteria taxonomy following the rules of the SeqCode.</title>
        <authorList>
            <person name="Plum-Jensen L.E."/>
            <person name="Schramm A."/>
            <person name="Marshall I.P.G."/>
        </authorList>
    </citation>
    <scope>NUCLEOTIDE SEQUENCE</scope>
    <source>
        <strain evidence="4">Rat1</strain>
    </source>
</reference>
<feature type="transmembrane region" description="Helical" evidence="2">
    <location>
        <begin position="312"/>
        <end position="336"/>
    </location>
</feature>
<dbReference type="Gene3D" id="3.40.50.720">
    <property type="entry name" value="NAD(P)-binding Rossmann-like Domain"/>
    <property type="match status" value="1"/>
</dbReference>